<accession>A0A917N843</accession>
<evidence type="ECO:0000313" key="4">
    <source>
        <dbReference type="Proteomes" id="UP000630149"/>
    </source>
</evidence>
<proteinExistence type="inferred from homology"/>
<dbReference type="InterPro" id="IPR011009">
    <property type="entry name" value="Kinase-like_dom_sf"/>
</dbReference>
<dbReference type="PANTHER" id="PTHR21064">
    <property type="entry name" value="AMINOGLYCOSIDE PHOSPHOTRANSFERASE DOMAIN-CONTAINING PROTEIN-RELATED"/>
    <property type="match status" value="1"/>
</dbReference>
<comment type="similarity">
    <text evidence="1">Belongs to the pseudomonas-type ThrB family.</text>
</comment>
<keyword evidence="4" id="KW-1185">Reference proteome</keyword>
<gene>
    <name evidence="3" type="ORF">GCM10007966_00850</name>
</gene>
<feature type="domain" description="Aminoglycoside phosphotransferase" evidence="2">
    <location>
        <begin position="28"/>
        <end position="228"/>
    </location>
</feature>
<dbReference type="AlphaFoldDB" id="A0A917N843"/>
<dbReference type="EMBL" id="BMOB01000001">
    <property type="protein sequence ID" value="GGI75850.1"/>
    <property type="molecule type" value="Genomic_DNA"/>
</dbReference>
<evidence type="ECO:0000313" key="3">
    <source>
        <dbReference type="EMBL" id="GGI75850.1"/>
    </source>
</evidence>
<evidence type="ECO:0000259" key="2">
    <source>
        <dbReference type="Pfam" id="PF01636"/>
    </source>
</evidence>
<dbReference type="SUPFAM" id="SSF56112">
    <property type="entry name" value="Protein kinase-like (PK-like)"/>
    <property type="match status" value="1"/>
</dbReference>
<sequence>MWNEVLKRINNATPKQAVDRWGGDLQTIKLISEGINLVYRFEKKGGGYYLRVTHTALRQEKALLSAICYQQHLFKNDAPVCEPVRSNNDAWIEQIKQGNNIFIAHVCKEVPGQPIHFNYENDKLYRRWGMALGKLHKAAKSYKPKVDRYTSWDKSIAELENYAKNESIKLQNLLIEVTDYFNKRIKTSDNFGLTHGDHREGNVLTDGETIHIIDFDLPSYNWFMEDFSRPFFHPIVHEQEGWQNKITLYLEGYLSIMPETSIDLSAIEKQIQMKCLEIYLWTKNNWSSDIAPGGGNTSLWLAKVYNKIMDRSWTNKLPA</sequence>
<dbReference type="GO" id="GO:0009088">
    <property type="term" value="P:threonine biosynthetic process"/>
    <property type="evidence" value="ECO:0007669"/>
    <property type="project" value="TreeGrafter"/>
</dbReference>
<dbReference type="Pfam" id="PF01636">
    <property type="entry name" value="APH"/>
    <property type="match status" value="1"/>
</dbReference>
<name>A0A917N843_9GAMM</name>
<dbReference type="OrthoDB" id="3806873at2"/>
<dbReference type="Proteomes" id="UP000630149">
    <property type="component" value="Unassembled WGS sequence"/>
</dbReference>
<reference evidence="3" key="1">
    <citation type="journal article" date="2014" name="Int. J. Syst. Evol. Microbiol.">
        <title>Complete genome sequence of Corynebacterium casei LMG S-19264T (=DSM 44701T), isolated from a smear-ripened cheese.</title>
        <authorList>
            <consortium name="US DOE Joint Genome Institute (JGI-PGF)"/>
            <person name="Walter F."/>
            <person name="Albersmeier A."/>
            <person name="Kalinowski J."/>
            <person name="Ruckert C."/>
        </authorList>
    </citation>
    <scope>NUCLEOTIDE SEQUENCE</scope>
    <source>
        <strain evidence="3">JCM 13919</strain>
    </source>
</reference>
<dbReference type="Gene3D" id="3.90.1200.10">
    <property type="match status" value="1"/>
</dbReference>
<dbReference type="RefSeq" id="WP_131775335.1">
    <property type="nucleotide sequence ID" value="NZ_BMOB01000001.1"/>
</dbReference>
<reference evidence="3" key="2">
    <citation type="submission" date="2020-09" db="EMBL/GenBank/DDBJ databases">
        <authorList>
            <person name="Sun Q."/>
            <person name="Ohkuma M."/>
        </authorList>
    </citation>
    <scope>NUCLEOTIDE SEQUENCE</scope>
    <source>
        <strain evidence="3">JCM 13919</strain>
    </source>
</reference>
<dbReference type="GO" id="GO:0004413">
    <property type="term" value="F:homoserine kinase activity"/>
    <property type="evidence" value="ECO:0007669"/>
    <property type="project" value="TreeGrafter"/>
</dbReference>
<dbReference type="InterPro" id="IPR050249">
    <property type="entry name" value="Pseudomonas-type_ThrB"/>
</dbReference>
<evidence type="ECO:0000256" key="1">
    <source>
        <dbReference type="ARBA" id="ARBA00038240"/>
    </source>
</evidence>
<dbReference type="PANTHER" id="PTHR21064:SF6">
    <property type="entry name" value="AMINOGLYCOSIDE PHOSPHOTRANSFERASE DOMAIN-CONTAINING PROTEIN"/>
    <property type="match status" value="1"/>
</dbReference>
<comment type="caution">
    <text evidence="3">The sequence shown here is derived from an EMBL/GenBank/DDBJ whole genome shotgun (WGS) entry which is preliminary data.</text>
</comment>
<organism evidence="3 4">
    <name type="scientific">Legionella impletisoli</name>
    <dbReference type="NCBI Taxonomy" id="343510"/>
    <lineage>
        <taxon>Bacteria</taxon>
        <taxon>Pseudomonadati</taxon>
        <taxon>Pseudomonadota</taxon>
        <taxon>Gammaproteobacteria</taxon>
        <taxon>Legionellales</taxon>
        <taxon>Legionellaceae</taxon>
        <taxon>Legionella</taxon>
    </lineage>
</organism>
<protein>
    <recommendedName>
        <fullName evidence="2">Aminoglycoside phosphotransferase domain-containing protein</fullName>
    </recommendedName>
</protein>
<dbReference type="InterPro" id="IPR002575">
    <property type="entry name" value="Aminoglycoside_PTrfase"/>
</dbReference>